<keyword evidence="5 7" id="KW-1133">Transmembrane helix</keyword>
<feature type="transmembrane region" description="Helical" evidence="7">
    <location>
        <begin position="272"/>
        <end position="293"/>
    </location>
</feature>
<dbReference type="Proteomes" id="UP000675664">
    <property type="component" value="Unassembled WGS sequence"/>
</dbReference>
<evidence type="ECO:0000259" key="8">
    <source>
        <dbReference type="Pfam" id="PF06808"/>
    </source>
</evidence>
<dbReference type="PANTHER" id="PTHR33362">
    <property type="entry name" value="SIALIC ACID TRAP TRANSPORTER PERMEASE PROTEIN SIAT-RELATED"/>
    <property type="match status" value="1"/>
</dbReference>
<accession>A0A8J7VXH0</accession>
<proteinExistence type="predicted"/>
<feature type="transmembrane region" description="Helical" evidence="7">
    <location>
        <begin position="214"/>
        <end position="236"/>
    </location>
</feature>
<dbReference type="GO" id="GO:0005886">
    <property type="term" value="C:plasma membrane"/>
    <property type="evidence" value="ECO:0007669"/>
    <property type="project" value="UniProtKB-SubCell"/>
</dbReference>
<protein>
    <submittedName>
        <fullName evidence="9">TRAP transporter large permease</fullName>
    </submittedName>
</protein>
<dbReference type="InterPro" id="IPR010656">
    <property type="entry name" value="DctM"/>
</dbReference>
<feature type="transmembrane region" description="Helical" evidence="7">
    <location>
        <begin position="359"/>
        <end position="385"/>
    </location>
</feature>
<feature type="transmembrane region" description="Helical" evidence="7">
    <location>
        <begin position="305"/>
        <end position="327"/>
    </location>
</feature>
<dbReference type="Pfam" id="PF06808">
    <property type="entry name" value="DctM"/>
    <property type="match status" value="1"/>
</dbReference>
<dbReference type="PANTHER" id="PTHR33362:SF2">
    <property type="entry name" value="TRAP TRANSPORTER LARGE PERMEASE PROTEIN"/>
    <property type="match status" value="1"/>
</dbReference>
<gene>
    <name evidence="9" type="ORF">KCX82_01575</name>
</gene>
<evidence type="ECO:0000256" key="1">
    <source>
        <dbReference type="ARBA" id="ARBA00004429"/>
    </source>
</evidence>
<dbReference type="GO" id="GO:0022857">
    <property type="term" value="F:transmembrane transporter activity"/>
    <property type="evidence" value="ECO:0007669"/>
    <property type="project" value="TreeGrafter"/>
</dbReference>
<evidence type="ECO:0000313" key="9">
    <source>
        <dbReference type="EMBL" id="MBR0596554.1"/>
    </source>
</evidence>
<feature type="transmembrane region" description="Helical" evidence="7">
    <location>
        <begin position="135"/>
        <end position="163"/>
    </location>
</feature>
<keyword evidence="3" id="KW-0997">Cell inner membrane</keyword>
<evidence type="ECO:0000256" key="3">
    <source>
        <dbReference type="ARBA" id="ARBA00022519"/>
    </source>
</evidence>
<dbReference type="InterPro" id="IPR004681">
    <property type="entry name" value="TRAP_DctM"/>
</dbReference>
<keyword evidence="4 7" id="KW-0812">Transmembrane</keyword>
<feature type="transmembrane region" description="Helical" evidence="7">
    <location>
        <begin position="242"/>
        <end position="260"/>
    </location>
</feature>
<keyword evidence="2" id="KW-1003">Cell membrane</keyword>
<organism evidence="9 10">
    <name type="scientific">Sinanaerobacter chloroacetimidivorans</name>
    <dbReference type="NCBI Taxonomy" id="2818044"/>
    <lineage>
        <taxon>Bacteria</taxon>
        <taxon>Bacillati</taxon>
        <taxon>Bacillota</taxon>
        <taxon>Clostridia</taxon>
        <taxon>Peptostreptococcales</taxon>
        <taxon>Anaerovoracaceae</taxon>
        <taxon>Sinanaerobacter</taxon>
    </lineage>
</organism>
<dbReference type="RefSeq" id="WP_227016679.1">
    <property type="nucleotide sequence ID" value="NZ_JAGSND010000001.1"/>
</dbReference>
<sequence length="426" mass="45149">MLIVVVAVFAILLIIGLPIAFVLGATGLTHLLVLGDTSFYPVAIQRMFSGINSFSLMAIPFFVLAGELMNRGRVTDKLVDLARECIGHKRGGLAYTAVLVAVFLSAILGSANAVCAILCSVLVPEMVKDKYSPAFSTSLIASSAIIGPIIPPSVTFILYAVLAGTSVNALFMGGIVPGILLGIGYMAVIYFIAKKENFPKYKEKMELSKVIKALIYAAPALIIPLVIVGGILTGVFTPTESGAIACFVAFIAGMFIYKSLKWSDLPKVLLDTGILTSSIMLIIAMGNVLGWTLAIDQIPKLLSDAILSITDNPAVVMILILFALLFIGMFMEAFASMVIFVPVFAPIALAVGINDVHFGLVFSLMISVALITPPVGMCLFVSSNITGVPLGSLSKSIIPFVVVSFIVVLLIAFVPQIVLFLPNLLL</sequence>
<feature type="transmembrane region" description="Helical" evidence="7">
    <location>
        <begin position="6"/>
        <end position="35"/>
    </location>
</feature>
<dbReference type="AlphaFoldDB" id="A0A8J7VXH0"/>
<feature type="transmembrane region" description="Helical" evidence="7">
    <location>
        <begin position="397"/>
        <end position="421"/>
    </location>
</feature>
<comment type="caution">
    <text evidence="9">The sequence shown here is derived from an EMBL/GenBank/DDBJ whole genome shotgun (WGS) entry which is preliminary data.</text>
</comment>
<comment type="subcellular location">
    <subcellularLocation>
        <location evidence="1">Cell inner membrane</location>
        <topology evidence="1">Multi-pass membrane protein</topology>
    </subcellularLocation>
</comment>
<dbReference type="NCBIfam" id="TIGR00786">
    <property type="entry name" value="dctM"/>
    <property type="match status" value="1"/>
</dbReference>
<feature type="transmembrane region" description="Helical" evidence="7">
    <location>
        <begin position="97"/>
        <end position="123"/>
    </location>
</feature>
<dbReference type="PIRSF" id="PIRSF006066">
    <property type="entry name" value="HI0050"/>
    <property type="match status" value="1"/>
</dbReference>
<feature type="transmembrane region" description="Helical" evidence="7">
    <location>
        <begin position="334"/>
        <end position="353"/>
    </location>
</feature>
<keyword evidence="6 7" id="KW-0472">Membrane</keyword>
<feature type="domain" description="TRAP C4-dicarboxylate transport system permease DctM subunit" evidence="8">
    <location>
        <begin position="7"/>
        <end position="417"/>
    </location>
</feature>
<feature type="transmembrane region" description="Helical" evidence="7">
    <location>
        <begin position="169"/>
        <end position="193"/>
    </location>
</feature>
<feature type="transmembrane region" description="Helical" evidence="7">
    <location>
        <begin position="47"/>
        <end position="65"/>
    </location>
</feature>
<evidence type="ECO:0000256" key="7">
    <source>
        <dbReference type="SAM" id="Phobius"/>
    </source>
</evidence>
<evidence type="ECO:0000256" key="5">
    <source>
        <dbReference type="ARBA" id="ARBA00022989"/>
    </source>
</evidence>
<evidence type="ECO:0000256" key="2">
    <source>
        <dbReference type="ARBA" id="ARBA00022475"/>
    </source>
</evidence>
<dbReference type="EMBL" id="JAGSND010000001">
    <property type="protein sequence ID" value="MBR0596554.1"/>
    <property type="molecule type" value="Genomic_DNA"/>
</dbReference>
<reference evidence="9" key="1">
    <citation type="submission" date="2021-04" db="EMBL/GenBank/DDBJ databases">
        <title>Sinoanaerobacter chloroacetimidivorans sp. nov., an obligate anaerobic bacterium isolated from anaerobic sludge.</title>
        <authorList>
            <person name="Bao Y."/>
        </authorList>
    </citation>
    <scope>NUCLEOTIDE SEQUENCE</scope>
    <source>
        <strain evidence="9">BAD-6</strain>
    </source>
</reference>
<name>A0A8J7VXH0_9FIRM</name>
<keyword evidence="10" id="KW-1185">Reference proteome</keyword>
<reference evidence="9" key="2">
    <citation type="submission" date="2021-04" db="EMBL/GenBank/DDBJ databases">
        <authorList>
            <person name="Liu J."/>
        </authorList>
    </citation>
    <scope>NUCLEOTIDE SEQUENCE</scope>
    <source>
        <strain evidence="9">BAD-6</strain>
    </source>
</reference>
<evidence type="ECO:0000256" key="6">
    <source>
        <dbReference type="ARBA" id="ARBA00023136"/>
    </source>
</evidence>
<evidence type="ECO:0000256" key="4">
    <source>
        <dbReference type="ARBA" id="ARBA00022692"/>
    </source>
</evidence>
<evidence type="ECO:0000313" key="10">
    <source>
        <dbReference type="Proteomes" id="UP000675664"/>
    </source>
</evidence>